<evidence type="ECO:0000256" key="1">
    <source>
        <dbReference type="ARBA" id="ARBA00001936"/>
    </source>
</evidence>
<comment type="subcellular location">
    <subcellularLocation>
        <location evidence="3">Host nucleus</location>
    </subcellularLocation>
</comment>
<dbReference type="Gene3D" id="3.40.50.300">
    <property type="entry name" value="P-loop containing nucleotide triphosphate hydrolases"/>
    <property type="match status" value="1"/>
</dbReference>
<dbReference type="EMBL" id="JF938079">
    <property type="protein sequence ID" value="AEL87786.1"/>
    <property type="molecule type" value="Genomic_DNA"/>
</dbReference>
<evidence type="ECO:0000256" key="15">
    <source>
        <dbReference type="ARBA" id="ARBA00022806"/>
    </source>
</evidence>
<keyword evidence="9" id="KW-0235">DNA replication</keyword>
<keyword evidence="18" id="KW-0238">DNA-binding</keyword>
<evidence type="ECO:0000256" key="6">
    <source>
        <dbReference type="ARBA" id="ARBA00022562"/>
    </source>
</evidence>
<comment type="catalytic activity">
    <reaction evidence="22">
        <text>ATP + H2O = ADP + phosphate + H(+)</text>
        <dbReference type="Rhea" id="RHEA:13065"/>
        <dbReference type="ChEBI" id="CHEBI:15377"/>
        <dbReference type="ChEBI" id="CHEBI:15378"/>
        <dbReference type="ChEBI" id="CHEBI:30616"/>
        <dbReference type="ChEBI" id="CHEBI:43474"/>
        <dbReference type="ChEBI" id="CHEBI:456216"/>
    </reaction>
</comment>
<dbReference type="KEGG" id="vg:37617108"/>
<evidence type="ECO:0000256" key="4">
    <source>
        <dbReference type="ARBA" id="ARBA00008545"/>
    </source>
</evidence>
<evidence type="ECO:0000256" key="5">
    <source>
        <dbReference type="ARBA" id="ARBA00014531"/>
    </source>
</evidence>
<comment type="similarity">
    <text evidence="4">Belongs to the nanoviruses/circoviruses replication-associated protein family.</text>
</comment>
<dbReference type="GO" id="GO:0003723">
    <property type="term" value="F:RNA binding"/>
    <property type="evidence" value="ECO:0007669"/>
    <property type="project" value="InterPro"/>
</dbReference>
<keyword evidence="16" id="KW-0067">ATP-binding</keyword>
<evidence type="ECO:0000256" key="22">
    <source>
        <dbReference type="ARBA" id="ARBA00049360"/>
    </source>
</evidence>
<accession>G1D7G2</accession>
<feature type="domain" description="CRESS-DNA virus Rep endonuclease" evidence="23">
    <location>
        <begin position="3"/>
        <end position="100"/>
    </location>
</feature>
<keyword evidence="11" id="KW-0479">Metal-binding</keyword>
<dbReference type="Pfam" id="PF00910">
    <property type="entry name" value="RNA_helicase"/>
    <property type="match status" value="1"/>
</dbReference>
<evidence type="ECO:0000256" key="9">
    <source>
        <dbReference type="ARBA" id="ARBA00022705"/>
    </source>
</evidence>
<keyword evidence="12" id="KW-0547">Nucleotide-binding</keyword>
<dbReference type="InterPro" id="IPR049912">
    <property type="entry name" value="CRESS_DNA_REP"/>
</dbReference>
<dbReference type="GO" id="GO:0004519">
    <property type="term" value="F:endonuclease activity"/>
    <property type="evidence" value="ECO:0007669"/>
    <property type="project" value="UniProtKB-KW"/>
</dbReference>
<evidence type="ECO:0000259" key="23">
    <source>
        <dbReference type="PROSITE" id="PS52020"/>
    </source>
</evidence>
<keyword evidence="7" id="KW-0808">Transferase</keyword>
<comment type="cofactor">
    <cofactor evidence="2">
        <name>Mg(2+)</name>
        <dbReference type="ChEBI" id="CHEBI:18420"/>
    </cofactor>
</comment>
<evidence type="ECO:0000256" key="8">
    <source>
        <dbReference type="ARBA" id="ARBA00022695"/>
    </source>
</evidence>
<dbReference type="PROSITE" id="PS52020">
    <property type="entry name" value="CRESS_DNA_REP"/>
    <property type="match status" value="1"/>
</dbReference>
<evidence type="ECO:0000313" key="25">
    <source>
        <dbReference type="Proteomes" id="UP000156372"/>
    </source>
</evidence>
<dbReference type="InterPro" id="IPR000605">
    <property type="entry name" value="Helicase_SF3_ssDNA/RNA_vir"/>
</dbReference>
<evidence type="ECO:0000256" key="18">
    <source>
        <dbReference type="ARBA" id="ARBA00023125"/>
    </source>
</evidence>
<sequence>MANSIVRRFVFTLNNYTDEHYTKCCAFITDHCKYGIVGKEVGEKGTPHLQGFCNLTKPMRFNAIKQHLHNTIHLEKANGSDEDNQRYCSKAGNFFEKGSPVVQGQRSDLSCVVDRIRDGKTITDIATEFPTQFIRYHRGIRELLQVIKPIPPRDFKTYVYYYWGPPGSGKSRRALEEARAIDKDSIYYKPRGLWWDGYKQQKNVIIDDFYGWIKYDEMLKICDRYPYKVQVKGGFEEFTSTRIWITSNVDIYSLYHFAGYNAEAIKRRCTSIIEIN</sequence>
<evidence type="ECO:0000256" key="10">
    <source>
        <dbReference type="ARBA" id="ARBA00022722"/>
    </source>
</evidence>
<keyword evidence="25" id="KW-1185">Reference proteome</keyword>
<dbReference type="InterPro" id="IPR027417">
    <property type="entry name" value="P-loop_NTPase"/>
</dbReference>
<dbReference type="GO" id="GO:0016779">
    <property type="term" value="F:nucleotidyltransferase activity"/>
    <property type="evidence" value="ECO:0007669"/>
    <property type="project" value="UniProtKB-KW"/>
</dbReference>
<evidence type="ECO:0000256" key="16">
    <source>
        <dbReference type="ARBA" id="ARBA00022840"/>
    </source>
</evidence>
<keyword evidence="10" id="KW-0540">Nuclease</keyword>
<evidence type="ECO:0000256" key="3">
    <source>
        <dbReference type="ARBA" id="ARBA00004147"/>
    </source>
</evidence>
<comment type="cofactor">
    <cofactor evidence="1">
        <name>Mn(2+)</name>
        <dbReference type="ChEBI" id="CHEBI:29035"/>
    </cofactor>
</comment>
<evidence type="ECO:0000256" key="12">
    <source>
        <dbReference type="ARBA" id="ARBA00022741"/>
    </source>
</evidence>
<keyword evidence="17" id="KW-0190">Covalent protein-DNA linkage</keyword>
<dbReference type="OrthoDB" id="9195at10239"/>
<dbReference type="GO" id="GO:0006260">
    <property type="term" value="P:DNA replication"/>
    <property type="evidence" value="ECO:0007669"/>
    <property type="project" value="UniProtKB-KW"/>
</dbReference>
<keyword evidence="8" id="KW-0548">Nucleotidyltransferase</keyword>
<evidence type="ECO:0000256" key="7">
    <source>
        <dbReference type="ARBA" id="ARBA00022679"/>
    </source>
</evidence>
<evidence type="ECO:0000256" key="2">
    <source>
        <dbReference type="ARBA" id="ARBA00001946"/>
    </source>
</evidence>
<dbReference type="RefSeq" id="YP_009506285.1">
    <property type="nucleotide sequence ID" value="NC_038393.1"/>
</dbReference>
<evidence type="ECO:0000256" key="14">
    <source>
        <dbReference type="ARBA" id="ARBA00022801"/>
    </source>
</evidence>
<dbReference type="GO" id="GO:0016787">
    <property type="term" value="F:hydrolase activity"/>
    <property type="evidence" value="ECO:0007669"/>
    <property type="project" value="UniProtKB-KW"/>
</dbReference>
<evidence type="ECO:0000256" key="11">
    <source>
        <dbReference type="ARBA" id="ARBA00022723"/>
    </source>
</evidence>
<evidence type="ECO:0000256" key="20">
    <source>
        <dbReference type="ARBA" id="ARBA00030754"/>
    </source>
</evidence>
<protein>
    <recommendedName>
        <fullName evidence="5">Replication-associated protein</fullName>
    </recommendedName>
    <alternativeName>
        <fullName evidence="20">ATP-dependent helicase Rep</fullName>
    </alternativeName>
    <alternativeName>
        <fullName evidence="21">RepP</fullName>
    </alternativeName>
</protein>
<keyword evidence="14" id="KW-0378">Hydrolase</keyword>
<keyword evidence="15" id="KW-0347">Helicase</keyword>
<evidence type="ECO:0000313" key="24">
    <source>
        <dbReference type="EMBL" id="AEL87786.1"/>
    </source>
</evidence>
<evidence type="ECO:0000256" key="21">
    <source>
        <dbReference type="ARBA" id="ARBA00032243"/>
    </source>
</evidence>
<evidence type="ECO:0000256" key="17">
    <source>
        <dbReference type="ARBA" id="ARBA00023124"/>
    </source>
</evidence>
<dbReference type="GO" id="GO:0046872">
    <property type="term" value="F:metal ion binding"/>
    <property type="evidence" value="ECO:0007669"/>
    <property type="project" value="UniProtKB-KW"/>
</dbReference>
<dbReference type="GO" id="GO:0042025">
    <property type="term" value="C:host cell nucleus"/>
    <property type="evidence" value="ECO:0007669"/>
    <property type="project" value="UniProtKB-SubCell"/>
</dbReference>
<dbReference type="SUPFAM" id="SSF52540">
    <property type="entry name" value="P-loop containing nucleoside triphosphate hydrolases"/>
    <property type="match status" value="1"/>
</dbReference>
<proteinExistence type="inferred from homology"/>
<keyword evidence="6" id="KW-1048">Host nucleus</keyword>
<keyword evidence="19" id="KW-0511">Multifunctional enzyme</keyword>
<organism evidence="24 25">
    <name type="scientific">Bat associated cyclovirus 2</name>
    <dbReference type="NCBI Taxonomy" id="2050585"/>
    <lineage>
        <taxon>Viruses</taxon>
        <taxon>Monodnaviria</taxon>
        <taxon>Shotokuvirae</taxon>
        <taxon>Cressdnaviricota</taxon>
        <taxon>Arfiviricetes</taxon>
        <taxon>Cirlivirales</taxon>
        <taxon>Circoviridae</taxon>
        <taxon>Cyclovirus</taxon>
        <taxon>Cyclovirus jemage</taxon>
    </lineage>
</organism>
<dbReference type="GeneID" id="37617108"/>
<evidence type="ECO:0000256" key="19">
    <source>
        <dbReference type="ARBA" id="ARBA00023268"/>
    </source>
</evidence>
<evidence type="ECO:0000256" key="13">
    <source>
        <dbReference type="ARBA" id="ARBA00022759"/>
    </source>
</evidence>
<dbReference type="GO" id="GO:0005524">
    <property type="term" value="F:ATP binding"/>
    <property type="evidence" value="ECO:0007669"/>
    <property type="project" value="UniProtKB-KW"/>
</dbReference>
<reference evidence="24 25" key="1">
    <citation type="journal article" date="2011" name="J. Gen. Virol.">
        <title>Genetic diversity of novel circular ssDNA viruses in bats in China.</title>
        <authorList>
            <person name="Ge X."/>
            <person name="Li J."/>
            <person name="Peng C."/>
            <person name="Wu L."/>
            <person name="Yang X."/>
            <person name="Wu Y."/>
            <person name="Zhang Y."/>
            <person name="Shi Z."/>
        </authorList>
    </citation>
    <scope>NUCLEOTIDE SEQUENCE [LARGE SCALE GENOMIC DNA]</scope>
    <source>
        <strain evidence="24">YN-BtCV-2</strain>
    </source>
</reference>
<dbReference type="Gene3D" id="3.40.1310.20">
    <property type="match status" value="1"/>
</dbReference>
<dbReference type="GO" id="GO:0003724">
    <property type="term" value="F:RNA helicase activity"/>
    <property type="evidence" value="ECO:0007669"/>
    <property type="project" value="InterPro"/>
</dbReference>
<dbReference type="Proteomes" id="UP000156372">
    <property type="component" value="Segment"/>
</dbReference>
<dbReference type="Pfam" id="PF02407">
    <property type="entry name" value="Viral_Rep"/>
    <property type="match status" value="1"/>
</dbReference>
<name>G1D7G2_9CIRC</name>
<dbReference type="GO" id="GO:0003677">
    <property type="term" value="F:DNA binding"/>
    <property type="evidence" value="ECO:0007669"/>
    <property type="project" value="UniProtKB-KW"/>
</dbReference>
<keyword evidence="13" id="KW-0255">Endonuclease</keyword>